<dbReference type="InterPro" id="IPR051299">
    <property type="entry name" value="AB_hydrolase_lip/est"/>
</dbReference>
<keyword evidence="2" id="KW-0378">Hydrolase</keyword>
<keyword evidence="6" id="KW-1185">Reference proteome</keyword>
<dbReference type="Gene3D" id="3.40.50.1820">
    <property type="entry name" value="alpha/beta hydrolase"/>
    <property type="match status" value="1"/>
</dbReference>
<dbReference type="RefSeq" id="XP_040721313.1">
    <property type="nucleotide sequence ID" value="XM_040853974.1"/>
</dbReference>
<dbReference type="Pfam" id="PF01764">
    <property type="entry name" value="Lipase_3"/>
    <property type="match status" value="1"/>
</dbReference>
<reference evidence="5 6" key="1">
    <citation type="submission" date="2016-07" db="EMBL/GenBank/DDBJ databases">
        <title>Pervasive Adenine N6-methylation of Active Genes in Fungi.</title>
        <authorList>
            <consortium name="DOE Joint Genome Institute"/>
            <person name="Mondo S.J."/>
            <person name="Dannebaum R.O."/>
            <person name="Kuo R.C."/>
            <person name="Labutti K."/>
            <person name="Haridas S."/>
            <person name="Kuo A."/>
            <person name="Salamov A."/>
            <person name="Ahrendt S.R."/>
            <person name="Lipzen A."/>
            <person name="Sullivan W."/>
            <person name="Andreopoulos W.B."/>
            <person name="Clum A."/>
            <person name="Lindquist E."/>
            <person name="Daum C."/>
            <person name="Ramamoorthy G.K."/>
            <person name="Gryganskyi A."/>
            <person name="Culley D."/>
            <person name="Magnuson J.K."/>
            <person name="James T.Y."/>
            <person name="O'Malley M.A."/>
            <person name="Stajich J.E."/>
            <person name="Spatafora J.W."/>
            <person name="Visel A."/>
            <person name="Grigoriev I.V."/>
        </authorList>
    </citation>
    <scope>NUCLEOTIDE SEQUENCE [LARGE SCALE GENOMIC DNA]</scope>
    <source>
        <strain evidence="5 6">CBS 129021</strain>
    </source>
</reference>
<dbReference type="AlphaFoldDB" id="A0A1Y2EJJ3"/>
<dbReference type="OrthoDB" id="426718at2759"/>
<proteinExistence type="predicted"/>
<dbReference type="SUPFAM" id="SSF53474">
    <property type="entry name" value="alpha/beta-Hydrolases"/>
    <property type="match status" value="1"/>
</dbReference>
<evidence type="ECO:0000313" key="5">
    <source>
        <dbReference type="EMBL" id="ORY71721.1"/>
    </source>
</evidence>
<sequence length="338" mass="35953">MKPFTWTCITSFALLAVANPIPDSLRLYLNNRAAAVTESEVQTLDYYAQYAAAAYCNSDAAVGSVVTCGNSTCDDVTASGATIFATLTSAEFTDAQGFVAVDPVKEVIVLSLRGSASVRNWITDFIFTQKACDLVSGCLVHTGFSVAYAEIKETLAAAIAAATAANPSYGIVFTGHSLGAAVSTLAAAYLRDAGYAIDIYAYGSPRVGNLAFVEYVTVQAGAENRITHYDDPVPRLPPIVLNYRHTSSELWLSTGQATTDDYSAADIKVCEGYANVACNGGTLGFDTDAHGHYLVPITACGPSGTVWKRETDEEMEAKVNEYVAKDKAYVKTLPNVWS</sequence>
<evidence type="ECO:0000256" key="2">
    <source>
        <dbReference type="ARBA" id="ARBA00022801"/>
    </source>
</evidence>
<comment type="caution">
    <text evidence="5">The sequence shown here is derived from an EMBL/GenBank/DDBJ whole genome shotgun (WGS) entry which is preliminary data.</text>
</comment>
<feature type="signal peptide" evidence="3">
    <location>
        <begin position="1"/>
        <end position="18"/>
    </location>
</feature>
<dbReference type="PANTHER" id="PTHR46640">
    <property type="entry name" value="TRIACYLGLYCEROL LIPASE, PUTATIVE (AFU_ORTHOLOGUE AFUA_6G06510)-RELATED"/>
    <property type="match status" value="1"/>
</dbReference>
<protein>
    <submittedName>
        <fullName evidence="5">Putative triacylglycerol lipase</fullName>
    </submittedName>
</protein>
<keyword evidence="1 3" id="KW-0732">Signal</keyword>
<evidence type="ECO:0000313" key="6">
    <source>
        <dbReference type="Proteomes" id="UP000193689"/>
    </source>
</evidence>
<dbReference type="GeneID" id="63770186"/>
<name>A0A1Y2EJJ3_9PEZI</name>
<accession>A0A1Y2EJJ3</accession>
<evidence type="ECO:0000256" key="1">
    <source>
        <dbReference type="ARBA" id="ARBA00022729"/>
    </source>
</evidence>
<dbReference type="GO" id="GO:0006629">
    <property type="term" value="P:lipid metabolic process"/>
    <property type="evidence" value="ECO:0007669"/>
    <property type="project" value="InterPro"/>
</dbReference>
<dbReference type="PANTHER" id="PTHR46640:SF1">
    <property type="entry name" value="FUNGAL LIPASE-LIKE DOMAIN-CONTAINING PROTEIN-RELATED"/>
    <property type="match status" value="1"/>
</dbReference>
<dbReference type="FunCoup" id="A0A1Y2EJJ3">
    <property type="interactions" value="5"/>
</dbReference>
<dbReference type="EMBL" id="MCFJ01000001">
    <property type="protein sequence ID" value="ORY71721.1"/>
    <property type="molecule type" value="Genomic_DNA"/>
</dbReference>
<dbReference type="GO" id="GO:0016787">
    <property type="term" value="F:hydrolase activity"/>
    <property type="evidence" value="ECO:0007669"/>
    <property type="project" value="UniProtKB-KW"/>
</dbReference>
<dbReference type="InterPro" id="IPR002921">
    <property type="entry name" value="Fungal_lipase-type"/>
</dbReference>
<evidence type="ECO:0000256" key="3">
    <source>
        <dbReference type="SAM" id="SignalP"/>
    </source>
</evidence>
<feature type="chain" id="PRO_5012078937" evidence="3">
    <location>
        <begin position="19"/>
        <end position="338"/>
    </location>
</feature>
<dbReference type="CDD" id="cd00519">
    <property type="entry name" value="Lipase_3"/>
    <property type="match status" value="1"/>
</dbReference>
<dbReference type="InParanoid" id="A0A1Y2EJJ3"/>
<gene>
    <name evidence="5" type="ORF">BCR38DRAFT_18658</name>
</gene>
<organism evidence="5 6">
    <name type="scientific">Pseudomassariella vexata</name>
    <dbReference type="NCBI Taxonomy" id="1141098"/>
    <lineage>
        <taxon>Eukaryota</taxon>
        <taxon>Fungi</taxon>
        <taxon>Dikarya</taxon>
        <taxon>Ascomycota</taxon>
        <taxon>Pezizomycotina</taxon>
        <taxon>Sordariomycetes</taxon>
        <taxon>Xylariomycetidae</taxon>
        <taxon>Amphisphaeriales</taxon>
        <taxon>Pseudomassariaceae</taxon>
        <taxon>Pseudomassariella</taxon>
    </lineage>
</organism>
<dbReference type="Proteomes" id="UP000193689">
    <property type="component" value="Unassembled WGS sequence"/>
</dbReference>
<dbReference type="InterPro" id="IPR029058">
    <property type="entry name" value="AB_hydrolase_fold"/>
</dbReference>
<dbReference type="STRING" id="1141098.A0A1Y2EJJ3"/>
<evidence type="ECO:0000259" key="4">
    <source>
        <dbReference type="Pfam" id="PF01764"/>
    </source>
</evidence>
<feature type="domain" description="Fungal lipase-type" evidence="4">
    <location>
        <begin position="109"/>
        <end position="239"/>
    </location>
</feature>